<dbReference type="Proteomes" id="UP000030153">
    <property type="component" value="Unassembled WGS sequence"/>
</dbReference>
<dbReference type="STRING" id="1385513.N780_06170"/>
<sequence>MKKYITILVLIPLLLLGLYTFAVMFRGPFGFDDMPIDHLEKVAEYQADEGNLTIRILEKDGAPTSEKLTYIGALYEGDTFVRNVIWMKEDIPVEWTGEETITFTNADGEEVELNVLEDTYDFRGFPL</sequence>
<organism evidence="1 2">
    <name type="scientific">Pontibacillus chungwhensis BH030062</name>
    <dbReference type="NCBI Taxonomy" id="1385513"/>
    <lineage>
        <taxon>Bacteria</taxon>
        <taxon>Bacillati</taxon>
        <taxon>Bacillota</taxon>
        <taxon>Bacilli</taxon>
        <taxon>Bacillales</taxon>
        <taxon>Bacillaceae</taxon>
        <taxon>Pontibacillus</taxon>
    </lineage>
</organism>
<protein>
    <recommendedName>
        <fullName evidence="3">DUF5412 domain-containing protein</fullName>
    </recommendedName>
</protein>
<gene>
    <name evidence="1" type="ORF">N780_06170</name>
</gene>
<evidence type="ECO:0000313" key="2">
    <source>
        <dbReference type="Proteomes" id="UP000030153"/>
    </source>
</evidence>
<dbReference type="AlphaFoldDB" id="A0A0A2UPV3"/>
<comment type="caution">
    <text evidence="1">The sequence shown here is derived from an EMBL/GenBank/DDBJ whole genome shotgun (WGS) entry which is preliminary data.</text>
</comment>
<name>A0A0A2UPV3_9BACI</name>
<evidence type="ECO:0008006" key="3">
    <source>
        <dbReference type="Google" id="ProtNLM"/>
    </source>
</evidence>
<dbReference type="RefSeq" id="WP_036786394.1">
    <property type="nucleotide sequence ID" value="NZ_AVBG01000014.1"/>
</dbReference>
<proteinExistence type="predicted"/>
<reference evidence="1 2" key="1">
    <citation type="submission" date="2013-08" db="EMBL/GenBank/DDBJ databases">
        <title>Genome of Pontibacillus chungwhensis.</title>
        <authorList>
            <person name="Wang Q."/>
            <person name="Wang G."/>
        </authorList>
    </citation>
    <scope>NUCLEOTIDE SEQUENCE [LARGE SCALE GENOMIC DNA]</scope>
    <source>
        <strain evidence="1 2">BH030062</strain>
    </source>
</reference>
<dbReference type="OrthoDB" id="9798687at2"/>
<evidence type="ECO:0000313" key="1">
    <source>
        <dbReference type="EMBL" id="KGP90307.1"/>
    </source>
</evidence>
<accession>A0A0A2UPV3</accession>
<dbReference type="EMBL" id="AVBG01000014">
    <property type="protein sequence ID" value="KGP90307.1"/>
    <property type="molecule type" value="Genomic_DNA"/>
</dbReference>
<keyword evidence="2" id="KW-1185">Reference proteome</keyword>